<dbReference type="InterPro" id="IPR045372">
    <property type="entry name" value="YidB"/>
</dbReference>
<dbReference type="Proteomes" id="UP001595886">
    <property type="component" value="Unassembled WGS sequence"/>
</dbReference>
<evidence type="ECO:0000313" key="2">
    <source>
        <dbReference type="EMBL" id="MFC4819405.1"/>
    </source>
</evidence>
<dbReference type="EMBL" id="JBHSHD010000003">
    <property type="protein sequence ID" value="MFC4819405.1"/>
    <property type="molecule type" value="Genomic_DNA"/>
</dbReference>
<comment type="caution">
    <text evidence="2">The sequence shown here is derived from an EMBL/GenBank/DDBJ whole genome shotgun (WGS) entry which is preliminary data.</text>
</comment>
<dbReference type="SUPFAM" id="SSF140804">
    <property type="entry name" value="YidB-like"/>
    <property type="match status" value="1"/>
</dbReference>
<dbReference type="RefSeq" id="WP_380019164.1">
    <property type="nucleotide sequence ID" value="NZ_JBHSHD010000003.1"/>
</dbReference>
<protein>
    <submittedName>
        <fullName evidence="2">YidB family protein</fullName>
    </submittedName>
</protein>
<evidence type="ECO:0000256" key="1">
    <source>
        <dbReference type="SAM" id="MobiDB-lite"/>
    </source>
</evidence>
<dbReference type="Pfam" id="PF20159">
    <property type="entry name" value="YidB"/>
    <property type="match status" value="1"/>
</dbReference>
<evidence type="ECO:0000313" key="3">
    <source>
        <dbReference type="Proteomes" id="UP001595886"/>
    </source>
</evidence>
<dbReference type="Gene3D" id="3.40.1520.20">
    <property type="match status" value="1"/>
</dbReference>
<dbReference type="InterPro" id="IPR027405">
    <property type="entry name" value="YidB-like"/>
</dbReference>
<proteinExistence type="predicted"/>
<gene>
    <name evidence="2" type="ORF">ACFO6Q_03670</name>
</gene>
<feature type="region of interest" description="Disordered" evidence="1">
    <location>
        <begin position="317"/>
        <end position="341"/>
    </location>
</feature>
<organism evidence="2 3">
    <name type="scientific">Dokdonella ginsengisoli</name>
    <dbReference type="NCBI Taxonomy" id="363846"/>
    <lineage>
        <taxon>Bacteria</taxon>
        <taxon>Pseudomonadati</taxon>
        <taxon>Pseudomonadota</taxon>
        <taxon>Gammaproteobacteria</taxon>
        <taxon>Lysobacterales</taxon>
        <taxon>Rhodanobacteraceae</taxon>
        <taxon>Dokdonella</taxon>
    </lineage>
</organism>
<name>A0ABV9QQV5_9GAMM</name>
<accession>A0ABV9QQV5</accession>
<dbReference type="Gene3D" id="1.10.10.690">
    <property type="entry name" value="YidB-like"/>
    <property type="match status" value="1"/>
</dbReference>
<keyword evidence="3" id="KW-1185">Reference proteome</keyword>
<sequence>MFDALIRDAAERFGLGERARGLLGALLSIVFDERNGGIAGLLAKFRRHGAGDLFASWIGNAQPKPIEPRQLESVLGPEAISELASRLGAARGPTLDAAVTMLPKLIGTLTQNGQLPTRAPKAVGQYMNDFNRVGEWRLATQRAAGTQAHVSLAPGLGWVKWALLLAVLLALGHCVLYRAPDALAPPVPGRVASVQGVPAPTAEPMLSLSSDGGRIRYSGRLGSAGDRNRLADALGDAAGAGRVSGSVTIDANTKPAPWLDSLIALLPELLKASGAKLEIEGNVITLDGPLAQEQRRVLDGLLRNLFDSHFVVVPRQAAEGAPPDASGSLAPSASGYVTKDFDDESRARRRAVFSDAG</sequence>
<reference evidence="3" key="1">
    <citation type="journal article" date="2019" name="Int. J. Syst. Evol. Microbiol.">
        <title>The Global Catalogue of Microorganisms (GCM) 10K type strain sequencing project: providing services to taxonomists for standard genome sequencing and annotation.</title>
        <authorList>
            <consortium name="The Broad Institute Genomics Platform"/>
            <consortium name="The Broad Institute Genome Sequencing Center for Infectious Disease"/>
            <person name="Wu L."/>
            <person name="Ma J."/>
        </authorList>
    </citation>
    <scope>NUCLEOTIDE SEQUENCE [LARGE SCALE GENOMIC DNA]</scope>
    <source>
        <strain evidence="3">CCUG 30340</strain>
    </source>
</reference>